<dbReference type="InterPro" id="IPR010065">
    <property type="entry name" value="AA_ABC_transptr_permease_3TM"/>
</dbReference>
<evidence type="ECO:0000256" key="3">
    <source>
        <dbReference type="ARBA" id="ARBA00022448"/>
    </source>
</evidence>
<dbReference type="InterPro" id="IPR043429">
    <property type="entry name" value="ArtM/GltK/GlnP/TcyL/YhdX-like"/>
</dbReference>
<dbReference type="Proteomes" id="UP001531129">
    <property type="component" value="Unassembled WGS sequence"/>
</dbReference>
<sequence length="219" mass="24379">MEWDWNFVWQIMPTLLEGFKITLLATILGAAVAMIAGLGLAIARRSPAAGISRTVAFVSEFIRGTPLLVQLYFIFYVLPDIGIRLSPLVAGVIGMGIHYATYTAEVYRAGIENVPRGQWEAAKATNLSTRQAWIHVILPQAIPPMIPALANYFIAMFKETPLLSAITVLELMNQAKSIANSNYRYIEPMTLVGVFFLVISLISVVGLRWLEERYARMDD</sequence>
<evidence type="ECO:0000256" key="4">
    <source>
        <dbReference type="ARBA" id="ARBA00022475"/>
    </source>
</evidence>
<dbReference type="SUPFAM" id="SSF161098">
    <property type="entry name" value="MetI-like"/>
    <property type="match status" value="1"/>
</dbReference>
<dbReference type="EMBL" id="JBAMYC010000005">
    <property type="protein sequence ID" value="MEI1248545.1"/>
    <property type="molecule type" value="Genomic_DNA"/>
</dbReference>
<dbReference type="CDD" id="cd06261">
    <property type="entry name" value="TM_PBP2"/>
    <property type="match status" value="1"/>
</dbReference>
<protein>
    <submittedName>
        <fullName evidence="11">Ectoine/hydroxyectoine ABC transporter permease subunit EhuD</fullName>
    </submittedName>
</protein>
<feature type="transmembrane region" description="Helical" evidence="9">
    <location>
        <begin position="132"/>
        <end position="154"/>
    </location>
</feature>
<keyword evidence="3 9" id="KW-0813">Transport</keyword>
<evidence type="ECO:0000256" key="2">
    <source>
        <dbReference type="ARBA" id="ARBA00010072"/>
    </source>
</evidence>
<keyword evidence="6" id="KW-0029">Amino-acid transport</keyword>
<evidence type="ECO:0000313" key="11">
    <source>
        <dbReference type="EMBL" id="MEI1248545.1"/>
    </source>
</evidence>
<dbReference type="Gene3D" id="1.10.3720.10">
    <property type="entry name" value="MetI-like"/>
    <property type="match status" value="1"/>
</dbReference>
<accession>A0ABU8CKJ1</accession>
<feature type="domain" description="ABC transmembrane type-1" evidence="10">
    <location>
        <begin position="19"/>
        <end position="207"/>
    </location>
</feature>
<dbReference type="InterPro" id="IPR035906">
    <property type="entry name" value="MetI-like_sf"/>
</dbReference>
<proteinExistence type="inferred from homology"/>
<dbReference type="Pfam" id="PF00528">
    <property type="entry name" value="BPD_transp_1"/>
    <property type="match status" value="1"/>
</dbReference>
<keyword evidence="7 9" id="KW-1133">Transmembrane helix</keyword>
<gene>
    <name evidence="11" type="primary">ehuD</name>
    <name evidence="11" type="ORF">V8Q02_10950</name>
</gene>
<feature type="transmembrane region" description="Helical" evidence="9">
    <location>
        <begin position="189"/>
        <end position="210"/>
    </location>
</feature>
<dbReference type="NCBIfam" id="TIGR03003">
    <property type="entry name" value="ectoine_ehuD"/>
    <property type="match status" value="1"/>
</dbReference>
<evidence type="ECO:0000256" key="7">
    <source>
        <dbReference type="ARBA" id="ARBA00022989"/>
    </source>
</evidence>
<dbReference type="PROSITE" id="PS50928">
    <property type="entry name" value="ABC_TM1"/>
    <property type="match status" value="1"/>
</dbReference>
<keyword evidence="8 9" id="KW-0472">Membrane</keyword>
<dbReference type="PANTHER" id="PTHR30614:SF0">
    <property type="entry name" value="L-CYSTINE TRANSPORT SYSTEM PERMEASE PROTEIN TCYL"/>
    <property type="match status" value="1"/>
</dbReference>
<keyword evidence="12" id="KW-1185">Reference proteome</keyword>
<evidence type="ECO:0000256" key="5">
    <source>
        <dbReference type="ARBA" id="ARBA00022692"/>
    </source>
</evidence>
<keyword evidence="4" id="KW-1003">Cell membrane</keyword>
<dbReference type="NCBIfam" id="TIGR01726">
    <property type="entry name" value="HEQRo_perm_3TM"/>
    <property type="match status" value="1"/>
</dbReference>
<comment type="caution">
    <text evidence="11">The sequence shown here is derived from an EMBL/GenBank/DDBJ whole genome shotgun (WGS) entry which is preliminary data.</text>
</comment>
<comment type="similarity">
    <text evidence="2">Belongs to the binding-protein-dependent transport system permease family. HisMQ subfamily.</text>
</comment>
<reference evidence="11 12" key="1">
    <citation type="submission" date="2024-01" db="EMBL/GenBank/DDBJ databases">
        <title>Draft genome sequences of three bacterial strains isolated from Acacia saligna represent a potential new species within the genus Rhizobium.</title>
        <authorList>
            <person name="Tambong J.T."/>
            <person name="Mnasri B."/>
        </authorList>
    </citation>
    <scope>NUCLEOTIDE SEQUENCE [LARGE SCALE GENOMIC DNA]</scope>
    <source>
        <strain evidence="11 12">1AS12I</strain>
    </source>
</reference>
<dbReference type="RefSeq" id="WP_335912545.1">
    <property type="nucleotide sequence ID" value="NZ_JBAMYB010000005.1"/>
</dbReference>
<feature type="transmembrane region" description="Helical" evidence="9">
    <location>
        <begin position="20"/>
        <end position="43"/>
    </location>
</feature>
<organism evidence="11 12">
    <name type="scientific">Rhizobium aouanii</name>
    <dbReference type="NCBI Taxonomy" id="3118145"/>
    <lineage>
        <taxon>Bacteria</taxon>
        <taxon>Pseudomonadati</taxon>
        <taxon>Pseudomonadota</taxon>
        <taxon>Alphaproteobacteria</taxon>
        <taxon>Hyphomicrobiales</taxon>
        <taxon>Rhizobiaceae</taxon>
        <taxon>Rhizobium/Agrobacterium group</taxon>
        <taxon>Rhizobium</taxon>
    </lineage>
</organism>
<feature type="transmembrane region" description="Helical" evidence="9">
    <location>
        <begin position="55"/>
        <end position="75"/>
    </location>
</feature>
<evidence type="ECO:0000256" key="9">
    <source>
        <dbReference type="RuleBase" id="RU363032"/>
    </source>
</evidence>
<evidence type="ECO:0000256" key="8">
    <source>
        <dbReference type="ARBA" id="ARBA00023136"/>
    </source>
</evidence>
<evidence type="ECO:0000259" key="10">
    <source>
        <dbReference type="PROSITE" id="PS50928"/>
    </source>
</evidence>
<dbReference type="PANTHER" id="PTHR30614">
    <property type="entry name" value="MEMBRANE COMPONENT OF AMINO ACID ABC TRANSPORTER"/>
    <property type="match status" value="1"/>
</dbReference>
<evidence type="ECO:0000256" key="6">
    <source>
        <dbReference type="ARBA" id="ARBA00022970"/>
    </source>
</evidence>
<dbReference type="InterPro" id="IPR014341">
    <property type="entry name" value="Ectoine_EhuD"/>
</dbReference>
<dbReference type="InterPro" id="IPR000515">
    <property type="entry name" value="MetI-like"/>
</dbReference>
<evidence type="ECO:0000313" key="12">
    <source>
        <dbReference type="Proteomes" id="UP001531129"/>
    </source>
</evidence>
<name>A0ABU8CKJ1_9HYPH</name>
<keyword evidence="5 9" id="KW-0812">Transmembrane</keyword>
<comment type="subcellular location">
    <subcellularLocation>
        <location evidence="1">Cell inner membrane</location>
        <topology evidence="1">Multi-pass membrane protein</topology>
    </subcellularLocation>
    <subcellularLocation>
        <location evidence="9">Cell membrane</location>
        <topology evidence="9">Multi-pass membrane protein</topology>
    </subcellularLocation>
</comment>
<feature type="transmembrane region" description="Helical" evidence="9">
    <location>
        <begin position="81"/>
        <end position="100"/>
    </location>
</feature>
<evidence type="ECO:0000256" key="1">
    <source>
        <dbReference type="ARBA" id="ARBA00004429"/>
    </source>
</evidence>